<gene>
    <name evidence="6" type="ORF">GCM10022210_02520</name>
</gene>
<dbReference type="InterPro" id="IPR032808">
    <property type="entry name" value="DoxX"/>
</dbReference>
<sequence length="106" mass="11529">MSLLMVFSAYSYLTQDKIAQAFHHLGFPDYFRVELAIAKLISAIVLLAPVPAKIKEWAYAGLGITFISAFIAHSASGDPVSVAIMPLIIMAILVVSYVSWGKKSLL</sequence>
<evidence type="ECO:0000256" key="4">
    <source>
        <dbReference type="ARBA" id="ARBA00023136"/>
    </source>
</evidence>
<keyword evidence="2 5" id="KW-0812">Transmembrane</keyword>
<evidence type="ECO:0000313" key="6">
    <source>
        <dbReference type="EMBL" id="GAA3958661.1"/>
    </source>
</evidence>
<keyword evidence="4 5" id="KW-0472">Membrane</keyword>
<reference evidence="7" key="1">
    <citation type="journal article" date="2019" name="Int. J. Syst. Evol. Microbiol.">
        <title>The Global Catalogue of Microorganisms (GCM) 10K type strain sequencing project: providing services to taxonomists for standard genome sequencing and annotation.</title>
        <authorList>
            <consortium name="The Broad Institute Genomics Platform"/>
            <consortium name="The Broad Institute Genome Sequencing Center for Infectious Disease"/>
            <person name="Wu L."/>
            <person name="Ma J."/>
        </authorList>
    </citation>
    <scope>NUCLEOTIDE SEQUENCE [LARGE SCALE GENOMIC DNA]</scope>
    <source>
        <strain evidence="7">JCM 16601</strain>
    </source>
</reference>
<organism evidence="6 7">
    <name type="scientific">Mucilaginibacter dorajii</name>
    <dbReference type="NCBI Taxonomy" id="692994"/>
    <lineage>
        <taxon>Bacteria</taxon>
        <taxon>Pseudomonadati</taxon>
        <taxon>Bacteroidota</taxon>
        <taxon>Sphingobacteriia</taxon>
        <taxon>Sphingobacteriales</taxon>
        <taxon>Sphingobacteriaceae</taxon>
        <taxon>Mucilaginibacter</taxon>
    </lineage>
</organism>
<evidence type="ECO:0000256" key="5">
    <source>
        <dbReference type="SAM" id="Phobius"/>
    </source>
</evidence>
<feature type="transmembrane region" description="Helical" evidence="5">
    <location>
        <begin position="82"/>
        <end position="100"/>
    </location>
</feature>
<accession>A0ABP7P2N9</accession>
<comment type="subcellular location">
    <subcellularLocation>
        <location evidence="1">Membrane</location>
        <topology evidence="1">Multi-pass membrane protein</topology>
    </subcellularLocation>
</comment>
<evidence type="ECO:0000256" key="2">
    <source>
        <dbReference type="ARBA" id="ARBA00022692"/>
    </source>
</evidence>
<dbReference type="Proteomes" id="UP001500742">
    <property type="component" value="Unassembled WGS sequence"/>
</dbReference>
<evidence type="ECO:0000256" key="1">
    <source>
        <dbReference type="ARBA" id="ARBA00004141"/>
    </source>
</evidence>
<keyword evidence="3 5" id="KW-1133">Transmembrane helix</keyword>
<feature type="transmembrane region" description="Helical" evidence="5">
    <location>
        <begin position="31"/>
        <end position="50"/>
    </location>
</feature>
<proteinExistence type="predicted"/>
<evidence type="ECO:0000313" key="7">
    <source>
        <dbReference type="Proteomes" id="UP001500742"/>
    </source>
</evidence>
<dbReference type="Pfam" id="PF13564">
    <property type="entry name" value="DoxX_2"/>
    <property type="match status" value="1"/>
</dbReference>
<feature type="transmembrane region" description="Helical" evidence="5">
    <location>
        <begin position="57"/>
        <end position="76"/>
    </location>
</feature>
<protein>
    <submittedName>
        <fullName evidence="6">DoxX family protein</fullName>
    </submittedName>
</protein>
<keyword evidence="7" id="KW-1185">Reference proteome</keyword>
<dbReference type="EMBL" id="BAAAZC010000003">
    <property type="protein sequence ID" value="GAA3958661.1"/>
    <property type="molecule type" value="Genomic_DNA"/>
</dbReference>
<comment type="caution">
    <text evidence="6">The sequence shown here is derived from an EMBL/GenBank/DDBJ whole genome shotgun (WGS) entry which is preliminary data.</text>
</comment>
<name>A0ABP7P2N9_9SPHI</name>
<evidence type="ECO:0000256" key="3">
    <source>
        <dbReference type="ARBA" id="ARBA00022989"/>
    </source>
</evidence>